<feature type="region of interest" description="Disordered" evidence="1">
    <location>
        <begin position="58"/>
        <end position="78"/>
    </location>
</feature>
<protein>
    <recommendedName>
        <fullName evidence="6">Exopolysaccharide production protein YjbE</fullName>
    </recommendedName>
</protein>
<dbReference type="RefSeq" id="WP_107883271.1">
    <property type="nucleotide sequence ID" value="NZ_PYSG01000002.1"/>
</dbReference>
<evidence type="ECO:0000256" key="1">
    <source>
        <dbReference type="SAM" id="MobiDB-lite"/>
    </source>
</evidence>
<proteinExistence type="predicted"/>
<comment type="caution">
    <text evidence="4">The sequence shown here is derived from an EMBL/GenBank/DDBJ whole genome shotgun (WGS) entry which is preliminary data.</text>
</comment>
<keyword evidence="2" id="KW-0472">Membrane</keyword>
<dbReference type="EMBL" id="PYSG01000002">
    <property type="protein sequence ID" value="PTA50707.1"/>
    <property type="molecule type" value="Genomic_DNA"/>
</dbReference>
<evidence type="ECO:0000256" key="3">
    <source>
        <dbReference type="SAM" id="SignalP"/>
    </source>
</evidence>
<sequence length="78" mass="7123">MKKTSLALIVAMTAFGSMTATAAEGETAGTTSGASTGAIVAGSIAAAAAIAGAVVISNSSDGNPITTTGTGTTTGSGN</sequence>
<organism evidence="4 5">
    <name type="scientific">Shewanella morhuae</name>
    <dbReference type="NCBI Taxonomy" id="365591"/>
    <lineage>
        <taxon>Bacteria</taxon>
        <taxon>Pseudomonadati</taxon>
        <taxon>Pseudomonadota</taxon>
        <taxon>Gammaproteobacteria</taxon>
        <taxon>Alteromonadales</taxon>
        <taxon>Shewanellaceae</taxon>
        <taxon>Shewanella</taxon>
    </lineage>
</organism>
<dbReference type="Proteomes" id="UP000240506">
    <property type="component" value="Unassembled WGS sequence"/>
</dbReference>
<keyword evidence="3" id="KW-0732">Signal</keyword>
<keyword evidence="5" id="KW-1185">Reference proteome</keyword>
<feature type="transmembrane region" description="Helical" evidence="2">
    <location>
        <begin position="38"/>
        <end position="56"/>
    </location>
</feature>
<evidence type="ECO:0000313" key="5">
    <source>
        <dbReference type="Proteomes" id="UP000240506"/>
    </source>
</evidence>
<evidence type="ECO:0000313" key="4">
    <source>
        <dbReference type="EMBL" id="PTA50707.1"/>
    </source>
</evidence>
<keyword evidence="2" id="KW-0812">Transmembrane</keyword>
<accession>A0ABX5HUZ6</accession>
<feature type="chain" id="PRO_5047545221" description="Exopolysaccharide production protein YjbE" evidence="3">
    <location>
        <begin position="23"/>
        <end position="78"/>
    </location>
</feature>
<evidence type="ECO:0000256" key="2">
    <source>
        <dbReference type="SAM" id="Phobius"/>
    </source>
</evidence>
<name>A0ABX5HUZ6_9GAMM</name>
<feature type="signal peptide" evidence="3">
    <location>
        <begin position="1"/>
        <end position="22"/>
    </location>
</feature>
<reference evidence="4 5" key="1">
    <citation type="submission" date="2018-04" db="EMBL/GenBank/DDBJ databases">
        <title>Genomic sequence of a freshwater isolate of Shewanella morhuae.</title>
        <authorList>
            <person name="Castillo D.E."/>
            <person name="Gram L."/>
        </authorList>
    </citation>
    <scope>NUCLEOTIDE SEQUENCE [LARGE SCALE GENOMIC DNA]</scope>
    <source>
        <strain evidence="4 5">CW7</strain>
    </source>
</reference>
<gene>
    <name evidence="4" type="ORF">C9I43_09425</name>
</gene>
<keyword evidence="2" id="KW-1133">Transmembrane helix</keyword>
<evidence type="ECO:0008006" key="6">
    <source>
        <dbReference type="Google" id="ProtNLM"/>
    </source>
</evidence>